<sequence length="396" mass="42085">MQSLKNLGNSVKGGGRKRNLVGGENEKSIEGDAEVEEVQMLGENPSDLCVVPVKECKGALAKLVDKDKSSSLLSVPIIAVDSLDWTNEAAFCIDKVSLLKPFMPKGKNSKRSIIEKESELEVVQSLSLLDPAILKVVSCSGVGALEEGGEVADHFNSDDLVEGAIAKLDGGNGPTKELGLSVKAQKAKKKCASRSSFSVGSLKIVGGKEGLKGVFVRSKFEVGASSKNLVPISAPGACRIADNPFSKRCCTKINRNQLIKVPNGIGPAGQQKLPSFKQKGNRKKKLRGSRKAFSKSQLLKKGKSNNGLIEESSLGRVEVVGDSVGFDSSISNSIGDSNGQQVNNCFLTEKGGAAGKLWKIGKSLGVSFEGDDSEMIRQDQDEDGDRMGSRMRMRIG</sequence>
<accession>A0A1J7ILP5</accession>
<feature type="region of interest" description="Disordered" evidence="1">
    <location>
        <begin position="1"/>
        <end position="31"/>
    </location>
</feature>
<reference evidence="2 3" key="1">
    <citation type="journal article" date="2017" name="Plant Biotechnol. J.">
        <title>A comprehensive draft genome sequence for lupin (Lupinus angustifolius), an emerging health food: insights into plant-microbe interactions and legume evolution.</title>
        <authorList>
            <person name="Hane J.K."/>
            <person name="Ming Y."/>
            <person name="Kamphuis L.G."/>
            <person name="Nelson M.N."/>
            <person name="Garg G."/>
            <person name="Atkins C.A."/>
            <person name="Bayer P.E."/>
            <person name="Bravo A."/>
            <person name="Bringans S."/>
            <person name="Cannon S."/>
            <person name="Edwards D."/>
            <person name="Foley R."/>
            <person name="Gao L.L."/>
            <person name="Harrison M.J."/>
            <person name="Huang W."/>
            <person name="Hurgobin B."/>
            <person name="Li S."/>
            <person name="Liu C.W."/>
            <person name="McGrath A."/>
            <person name="Morahan G."/>
            <person name="Murray J."/>
            <person name="Weller J."/>
            <person name="Jian J."/>
            <person name="Singh K.B."/>
        </authorList>
    </citation>
    <scope>NUCLEOTIDE SEQUENCE [LARGE SCALE GENOMIC DNA]</scope>
    <source>
        <strain evidence="3">cv. Tanjil</strain>
        <tissue evidence="2">Whole plant</tissue>
    </source>
</reference>
<protein>
    <submittedName>
        <fullName evidence="2">Uncharacterized protein</fullName>
    </submittedName>
</protein>
<evidence type="ECO:0000313" key="3">
    <source>
        <dbReference type="Proteomes" id="UP000188354"/>
    </source>
</evidence>
<feature type="region of interest" description="Disordered" evidence="1">
    <location>
        <begin position="269"/>
        <end position="299"/>
    </location>
</feature>
<organism evidence="2 3">
    <name type="scientific">Lupinus angustifolius</name>
    <name type="common">Narrow-leaved blue lupine</name>
    <dbReference type="NCBI Taxonomy" id="3871"/>
    <lineage>
        <taxon>Eukaryota</taxon>
        <taxon>Viridiplantae</taxon>
        <taxon>Streptophyta</taxon>
        <taxon>Embryophyta</taxon>
        <taxon>Tracheophyta</taxon>
        <taxon>Spermatophyta</taxon>
        <taxon>Magnoliopsida</taxon>
        <taxon>eudicotyledons</taxon>
        <taxon>Gunneridae</taxon>
        <taxon>Pentapetalae</taxon>
        <taxon>rosids</taxon>
        <taxon>fabids</taxon>
        <taxon>Fabales</taxon>
        <taxon>Fabaceae</taxon>
        <taxon>Papilionoideae</taxon>
        <taxon>50 kb inversion clade</taxon>
        <taxon>genistoids sensu lato</taxon>
        <taxon>core genistoids</taxon>
        <taxon>Genisteae</taxon>
        <taxon>Lupinus</taxon>
    </lineage>
</organism>
<evidence type="ECO:0000313" key="2">
    <source>
        <dbReference type="EMBL" id="OIW15181.1"/>
    </source>
</evidence>
<dbReference type="Proteomes" id="UP000188354">
    <property type="component" value="Chromosome LG03"/>
</dbReference>
<feature type="compositionally biased region" description="Basic residues" evidence="1">
    <location>
        <begin position="279"/>
        <end position="299"/>
    </location>
</feature>
<dbReference type="AlphaFoldDB" id="A0A1J7ILP5"/>
<name>A0A1J7ILP5_LUPAN</name>
<feature type="region of interest" description="Disordered" evidence="1">
    <location>
        <begin position="371"/>
        <end position="396"/>
    </location>
</feature>
<gene>
    <name evidence="2" type="ORF">TanjilG_09920</name>
</gene>
<dbReference type="Gramene" id="OIW15181">
    <property type="protein sequence ID" value="OIW15181"/>
    <property type="gene ID" value="TanjilG_09920"/>
</dbReference>
<evidence type="ECO:0000256" key="1">
    <source>
        <dbReference type="SAM" id="MobiDB-lite"/>
    </source>
</evidence>
<dbReference type="EMBL" id="CM007363">
    <property type="protein sequence ID" value="OIW15181.1"/>
    <property type="molecule type" value="Genomic_DNA"/>
</dbReference>
<proteinExistence type="predicted"/>
<keyword evidence="3" id="KW-1185">Reference proteome</keyword>